<gene>
    <name evidence="2" type="ORF">BKH32_02730</name>
</gene>
<feature type="transmembrane region" description="Helical" evidence="1">
    <location>
        <begin position="245"/>
        <end position="269"/>
    </location>
</feature>
<dbReference type="RefSeq" id="WP_075248518.1">
    <property type="nucleotide sequence ID" value="NZ_MSGO01000009.1"/>
</dbReference>
<accession>A0A1Q8I2X5</accession>
<evidence type="ECO:0000313" key="3">
    <source>
        <dbReference type="Proteomes" id="UP000185736"/>
    </source>
</evidence>
<feature type="transmembrane region" description="Helical" evidence="1">
    <location>
        <begin position="330"/>
        <end position="349"/>
    </location>
</feature>
<keyword evidence="1" id="KW-1133">Transmembrane helix</keyword>
<feature type="transmembrane region" description="Helical" evidence="1">
    <location>
        <begin position="203"/>
        <end position="225"/>
    </location>
</feature>
<keyword evidence="1" id="KW-0472">Membrane</keyword>
<keyword evidence="1" id="KW-0812">Transmembrane</keyword>
<dbReference type="AlphaFoldDB" id="A0A1Q8I2X5"/>
<evidence type="ECO:0000256" key="1">
    <source>
        <dbReference type="SAM" id="Phobius"/>
    </source>
</evidence>
<protein>
    <submittedName>
        <fullName evidence="2">Polysaccharide polymerase</fullName>
    </submittedName>
</protein>
<feature type="transmembrane region" description="Helical" evidence="1">
    <location>
        <begin position="129"/>
        <end position="156"/>
    </location>
</feature>
<dbReference type="InterPro" id="IPR049458">
    <property type="entry name" value="EpsG-like"/>
</dbReference>
<feature type="transmembrane region" description="Helical" evidence="1">
    <location>
        <begin position="98"/>
        <end position="117"/>
    </location>
</feature>
<evidence type="ECO:0000313" key="2">
    <source>
        <dbReference type="EMBL" id="OLL15462.1"/>
    </source>
</evidence>
<proteinExistence type="predicted"/>
<feature type="transmembrane region" description="Helical" evidence="1">
    <location>
        <begin position="281"/>
        <end position="300"/>
    </location>
</feature>
<dbReference type="Proteomes" id="UP000185736">
    <property type="component" value="Unassembled WGS sequence"/>
</dbReference>
<dbReference type="EMBL" id="MSGO01000009">
    <property type="protein sequence ID" value="OLL15462.1"/>
    <property type="molecule type" value="Genomic_DNA"/>
</dbReference>
<dbReference type="Pfam" id="PF14897">
    <property type="entry name" value="EpsG"/>
    <property type="match status" value="1"/>
</dbReference>
<name>A0A1Q8I2X5_9ACTO</name>
<feature type="transmembrane region" description="Helical" evidence="1">
    <location>
        <begin position="168"/>
        <end position="191"/>
    </location>
</feature>
<reference evidence="2 3" key="1">
    <citation type="submission" date="2016-12" db="EMBL/GenBank/DDBJ databases">
        <title>Genomic comparison of strains in the 'Actinomyces naeslundii' group.</title>
        <authorList>
            <person name="Mughal S.R."/>
            <person name="Do T."/>
            <person name="Gilbert S.C."/>
            <person name="Witherden E.A."/>
            <person name="Didelot X."/>
            <person name="Beighton D."/>
        </authorList>
    </citation>
    <scope>NUCLEOTIDE SEQUENCE [LARGE SCALE GENOMIC DNA]</scope>
    <source>
        <strain evidence="2 3">S64C</strain>
    </source>
</reference>
<organism evidence="2 3">
    <name type="scientific">Actinomyces oris</name>
    <dbReference type="NCBI Taxonomy" id="544580"/>
    <lineage>
        <taxon>Bacteria</taxon>
        <taxon>Bacillati</taxon>
        <taxon>Actinomycetota</taxon>
        <taxon>Actinomycetes</taxon>
        <taxon>Actinomycetales</taxon>
        <taxon>Actinomycetaceae</taxon>
        <taxon>Actinomyces</taxon>
    </lineage>
</organism>
<sequence length="368" mass="41039">MWIHFALFTTLLLPAALLGLRGNAGRRGSPILLGVTFVAFTAFSTFRAVSVGNDTVEYHRVFKAIAATDSFQEALSISRFEYGYVLVNYLVSRLTPDFNILLLITSVFVYGSAVLFIKRYTASYSLAVLFAFGMSVFYDLMLAVRQGIAVAIFLLAVPALMERKLVRYVLLVVLASQFHVSVLLLLVVYLIPYMRLSTFGDWFKWGALIGIVMFSLSWLLNWLLISSAYYGHYLHSDYADGGVRSATVLLIITRIILLLLAATCGWNASVEADPSGRTRNLLALAVTDVALVVIALGFNLLDRLEMYLTLPFAVGLANLAAHGERPERSYVSALLVVIAFAATTIFFLYRPEWYHLFPYRTFLEEGLP</sequence>
<comment type="caution">
    <text evidence="2">The sequence shown here is derived from an EMBL/GenBank/DDBJ whole genome shotgun (WGS) entry which is preliminary data.</text>
</comment>